<sequence length="80" mass="8780">MEGFLNLHPSEWFATQNAYLSAMSASTSPQYEFHTGGGVANPVYGQQPPTNAYPDNTNTYPANPYSTAYPTNTYPIDIVE</sequence>
<dbReference type="EMBL" id="SEOQ01001604">
    <property type="protein sequence ID" value="TFY51124.1"/>
    <property type="molecule type" value="Genomic_DNA"/>
</dbReference>
<comment type="caution">
    <text evidence="2">The sequence shown here is derived from an EMBL/GenBank/DDBJ whole genome shotgun (WGS) entry which is preliminary data.</text>
</comment>
<dbReference type="AlphaFoldDB" id="A0A4Y9XLF7"/>
<dbReference type="Proteomes" id="UP000298327">
    <property type="component" value="Unassembled WGS sequence"/>
</dbReference>
<evidence type="ECO:0000313" key="3">
    <source>
        <dbReference type="Proteomes" id="UP000298327"/>
    </source>
</evidence>
<feature type="region of interest" description="Disordered" evidence="1">
    <location>
        <begin position="34"/>
        <end position="66"/>
    </location>
</feature>
<organism evidence="2 3">
    <name type="scientific">Dentipellis fragilis</name>
    <dbReference type="NCBI Taxonomy" id="205917"/>
    <lineage>
        <taxon>Eukaryota</taxon>
        <taxon>Fungi</taxon>
        <taxon>Dikarya</taxon>
        <taxon>Basidiomycota</taxon>
        <taxon>Agaricomycotina</taxon>
        <taxon>Agaricomycetes</taxon>
        <taxon>Russulales</taxon>
        <taxon>Hericiaceae</taxon>
        <taxon>Dentipellis</taxon>
    </lineage>
</organism>
<feature type="compositionally biased region" description="Polar residues" evidence="1">
    <location>
        <begin position="47"/>
        <end position="66"/>
    </location>
</feature>
<keyword evidence="3" id="KW-1185">Reference proteome</keyword>
<accession>A0A4Y9XLF7</accession>
<proteinExistence type="predicted"/>
<name>A0A4Y9XLF7_9AGAM</name>
<feature type="non-terminal residue" evidence="2">
    <location>
        <position position="80"/>
    </location>
</feature>
<reference evidence="2 3" key="1">
    <citation type="submission" date="2019-02" db="EMBL/GenBank/DDBJ databases">
        <title>Genome sequencing of the rare red list fungi Dentipellis fragilis.</title>
        <authorList>
            <person name="Buettner E."/>
            <person name="Kellner H."/>
        </authorList>
    </citation>
    <scope>NUCLEOTIDE SEQUENCE [LARGE SCALE GENOMIC DNA]</scope>
    <source>
        <strain evidence="2 3">DSM 105465</strain>
    </source>
</reference>
<evidence type="ECO:0000313" key="2">
    <source>
        <dbReference type="EMBL" id="TFY51124.1"/>
    </source>
</evidence>
<evidence type="ECO:0000256" key="1">
    <source>
        <dbReference type="SAM" id="MobiDB-lite"/>
    </source>
</evidence>
<protein>
    <submittedName>
        <fullName evidence="2">Uncharacterized protein</fullName>
    </submittedName>
</protein>
<gene>
    <name evidence="2" type="ORF">EVG20_g11155</name>
</gene>